<dbReference type="PANTHER" id="PTHR24027">
    <property type="entry name" value="CADHERIN-23"/>
    <property type="match status" value="1"/>
</dbReference>
<dbReference type="FunFam" id="1.10.510.10:FF:000624">
    <property type="entry name" value="Mitogen-activated protein kinase"/>
    <property type="match status" value="1"/>
</dbReference>
<dbReference type="Gene3D" id="3.30.200.20">
    <property type="entry name" value="Phosphorylase Kinase, domain 1"/>
    <property type="match status" value="1"/>
</dbReference>
<evidence type="ECO:0000256" key="17">
    <source>
        <dbReference type="RuleBase" id="RU004357"/>
    </source>
</evidence>
<feature type="domain" description="Cadherin" evidence="21">
    <location>
        <begin position="906"/>
        <end position="1021"/>
    </location>
</feature>
<name>A0A813UJ17_9BILA</name>
<sequence>MTTGANTDQIQWHTVTCNGFTFTLPIRYKDPDHIGQGAFGSVIRATDTKTGKTVAIKKILNPFRSQEHAKRTYRELKLLIHLNHIDAQIVQIYNVFTPDQDVNQFQTLYFVFDYYRYDLHRVIQRHIPFTEEHIKQIIYSLFRGLKFMHSAGVIHRDLKPSNIGIDENSNVSILDFGLARVVSDGVQTGYVTARWWRAPEVFVHWERYNDKLDIWSVGCIMAELILLSPIFRGTDHIDQLNKIFDIIGTPDLDTLKATCTQGYFRYTMMKLYLFFIFYIKINFTSGQLCQNDIPDFFYNISFAGPLFNQTVYTSHSDLSVATPNDTTVFQFTVRSRTIYDRPSYISTNFTSRILRQTETNIDVTSSDPSFIVKKDDSLNDTYSLVTNISPLNYSLPYNRYLFELIAKQYFSDRPPAISTALVQIDLKNDNVHRPRFISDKQEFYISETAEIGTQFGTVYATDDDTDEIFYSTTSTQFSIGLSTGVLRLEHPFSPGLLVDHFNETITIKDSPCLLSDPLCHSESIVITIFITTVNKNSPRFLQNICGTSIQFLENNTREQTIALLYVYDDDRGENGQINILFPSEQSRTTVSGLRNTAYSQFYIEQLNQTGSTRQGLIKTNEIFDYDEPGTTRVWYLFILAMDNGKPQRQAFCSLRIDLIDINDNRPTFAMTSWSYTIYRSSFPTINNTTLLRIIADDADSGLNGIINYYIGSLYIPYFTINRRTGYIAFRSDISGIETLDASRFPITFDVYAQDCGTPQLLSENNATVTIYYNDNDDLPPARWLNPLNENFNISITEKFYEKYLNQPVFDNNSSFNGSIMYALTSDTSSIMTVYSPFLNQTNMPFRAIPVIKDGSIFRSGIAVINGLHAEIQDKYVLYIRVLVDPPLVDSITIRLIDENDQIPTFDIRSITLSVVQNEQGRRIIAQIQAYDRDVDARNNHVEYRLNQQLSDKEANETFHVESNGTIWTNTVFDETNINKTSYRLFITAYNTVPSWDNNVNHTEDLQIDVQVIRINEHLPEFNTTNSMLNITINETTSSGTNIGNFSIIDKDIDTKLTLGILSGNIRNAFKFILLSNNSDNPNRTQYEATGSLEVIAPLDYISQSIYTLTLFAFDTKNTVTLLVNITLISQNTKAPCFKLMPGFTSFEYQVNEETAYTVLDGSMIKAIDPDNLTATLHYKIYDTNHQLNLNNLVLNKTDDYVTISIKAPAIDPDNLTATLHYKIYDTNHQLNLNNLVLNKTDDYVTISIKAPGLSHDYPLGSSIYNFAIEAIDENGTGISSYVPVRINVIKANNKAPILKNFPWIIDEGINPRIPIEFIDYDEPGNRTLYEVKTINSPNFEFLPPTLSSNKTFTLVYNGTINCTTAKYLHVTINASVINGSFAVTTIPIMVRGKPNNTYPIYNGDKIIKILYVNGYQNSLRNIKLGSIYVSDSNDCVRDNRIYSIRNNNNGQNFNVSEGFLTTSNVLYPGISTIYVDVTKLNLPSALSTIKLDVENIDSEYIREASTIRIQGEYPTTLIDPTLGYRLDKLRQALASILSVKLSSIIILSLRTVYQYRNPFYPPKPLDVEKTESLTDVIFYVSDSYKYQVEDKLNTNLGKLQSDFQFNATASGPNPCNNYFCPKNTICRPTRIIGLNPSVIDTDQASFVGINILDSADCVNSNYTTSLTNTPPNCAISTYNNLSYCPLGSASLSNGPVGSCCEILGRTFDGNDGGYAIYGSSTFSNFPPTRFSFDFLLQTTISNGLILLYGQNVSNINDFFWIAIEIVNFKLKFHFRDTKLYADNTELNASVWYHVEYQILGSNVLVSVNDCQYNETVNTTLNTYNSSIVELYLGGLPPNSSVLNLYQLQSSVNPFKGCIRNVLSNGYYLDMSKHHSSNNSNYGQCPCSITKSCTTEKNTIIIPWYTWLIIALVLLLLTTIIIMTLLALIRKKQQLTTLSGLYIDDTRDTIVDYKETAGEEDYSAYNLRILKKPIYALTDGSIILNNDQLNNSDLITYGRPSLGDYIEEKLNQRVLSHANDTQLRYQYEGVGSIPSDLSSIDSLSLQNDIDQNYLYSLGPKFARLADIYSGNSNIDDEL</sequence>
<dbReference type="Gene3D" id="2.60.40.60">
    <property type="entry name" value="Cadherins"/>
    <property type="match status" value="5"/>
</dbReference>
<comment type="subcellular location">
    <subcellularLocation>
        <location evidence="16">Cell membrane</location>
        <topology evidence="16">Single-pass type I membrane protein</topology>
    </subcellularLocation>
    <subcellularLocation>
        <location evidence="1">Membrane</location>
        <topology evidence="1">Single-pass membrane protein</topology>
    </subcellularLocation>
</comment>
<evidence type="ECO:0000256" key="9">
    <source>
        <dbReference type="ARBA" id="ARBA00022837"/>
    </source>
</evidence>
<evidence type="ECO:0000256" key="1">
    <source>
        <dbReference type="ARBA" id="ARBA00004167"/>
    </source>
</evidence>
<dbReference type="SUPFAM" id="SSF49313">
    <property type="entry name" value="Cadherin-like"/>
    <property type="match status" value="5"/>
</dbReference>
<dbReference type="Pfam" id="PF00054">
    <property type="entry name" value="Laminin_G_1"/>
    <property type="match status" value="1"/>
</dbReference>
<accession>A0A813UJ17</accession>
<feature type="domain" description="Cadherin" evidence="21">
    <location>
        <begin position="553"/>
        <end position="668"/>
    </location>
</feature>
<proteinExistence type="predicted"/>
<dbReference type="GO" id="GO:0005509">
    <property type="term" value="F:calcium ion binding"/>
    <property type="evidence" value="ECO:0007669"/>
    <property type="project" value="UniProtKB-UniRule"/>
</dbReference>
<keyword evidence="5" id="KW-0732">Signal</keyword>
<dbReference type="InterPro" id="IPR000719">
    <property type="entry name" value="Prot_kinase_dom"/>
</dbReference>
<dbReference type="InterPro" id="IPR017441">
    <property type="entry name" value="Protein_kinase_ATP_BS"/>
</dbReference>
<feature type="domain" description="Laminin G" evidence="20">
    <location>
        <begin position="1704"/>
        <end position="1884"/>
    </location>
</feature>
<keyword evidence="9 13" id="KW-0106">Calcium</keyword>
<evidence type="ECO:0000313" key="22">
    <source>
        <dbReference type="EMBL" id="CAF0828363.1"/>
    </source>
</evidence>
<protein>
    <recommendedName>
        <fullName evidence="24">Mitogen-activated protein kinase</fullName>
    </recommendedName>
</protein>
<keyword evidence="3" id="KW-0808">Transferase</keyword>
<keyword evidence="14" id="KW-1015">Disulfide bond</keyword>
<dbReference type="PANTHER" id="PTHR24027:SF422">
    <property type="entry name" value="CADHERIN DOMAIN-CONTAINING PROTEIN"/>
    <property type="match status" value="1"/>
</dbReference>
<dbReference type="PROSITE" id="PS50025">
    <property type="entry name" value="LAM_G_DOMAIN"/>
    <property type="match status" value="1"/>
</dbReference>
<dbReference type="GO" id="GO:0005524">
    <property type="term" value="F:ATP binding"/>
    <property type="evidence" value="ECO:0007669"/>
    <property type="project" value="UniProtKB-UniRule"/>
</dbReference>
<evidence type="ECO:0000256" key="11">
    <source>
        <dbReference type="ARBA" id="ARBA00022989"/>
    </source>
</evidence>
<evidence type="ECO:0000256" key="7">
    <source>
        <dbReference type="ARBA" id="ARBA00022741"/>
    </source>
</evidence>
<keyword evidence="16" id="KW-0130">Cell adhesion</keyword>
<keyword evidence="6" id="KW-0677">Repeat</keyword>
<feature type="domain" description="Cadherin" evidence="21">
    <location>
        <begin position="1209"/>
        <end position="1298"/>
    </location>
</feature>
<keyword evidence="10 15" id="KW-0067">ATP-binding</keyword>
<dbReference type="GO" id="GO:0008013">
    <property type="term" value="F:beta-catenin binding"/>
    <property type="evidence" value="ECO:0007669"/>
    <property type="project" value="TreeGrafter"/>
</dbReference>
<evidence type="ECO:0000256" key="16">
    <source>
        <dbReference type="RuleBase" id="RU003318"/>
    </source>
</evidence>
<dbReference type="SMART" id="SM00220">
    <property type="entry name" value="S_TKc"/>
    <property type="match status" value="1"/>
</dbReference>
<keyword evidence="7 15" id="KW-0547">Nucleotide-binding</keyword>
<dbReference type="InterPro" id="IPR000233">
    <property type="entry name" value="Cadherin_Y-type_LIR"/>
</dbReference>
<feature type="binding site" evidence="15">
    <location>
        <position position="58"/>
    </location>
    <ligand>
        <name>ATP</name>
        <dbReference type="ChEBI" id="CHEBI:30616"/>
    </ligand>
</feature>
<dbReference type="InterPro" id="IPR039808">
    <property type="entry name" value="Cadherin"/>
</dbReference>
<evidence type="ECO:0000256" key="6">
    <source>
        <dbReference type="ARBA" id="ARBA00022737"/>
    </source>
</evidence>
<evidence type="ECO:0000256" key="8">
    <source>
        <dbReference type="ARBA" id="ARBA00022777"/>
    </source>
</evidence>
<dbReference type="InterPro" id="IPR020894">
    <property type="entry name" value="Cadherin_CS"/>
</dbReference>
<dbReference type="GO" id="GO:0045296">
    <property type="term" value="F:cadherin binding"/>
    <property type="evidence" value="ECO:0007669"/>
    <property type="project" value="TreeGrafter"/>
</dbReference>
<evidence type="ECO:0000259" key="19">
    <source>
        <dbReference type="PROSITE" id="PS50011"/>
    </source>
</evidence>
<dbReference type="SMART" id="SM00282">
    <property type="entry name" value="LamG"/>
    <property type="match status" value="1"/>
</dbReference>
<dbReference type="PROSITE" id="PS50268">
    <property type="entry name" value="CADHERIN_2"/>
    <property type="match status" value="7"/>
</dbReference>
<dbReference type="Pfam" id="PF00069">
    <property type="entry name" value="Pkinase"/>
    <property type="match status" value="1"/>
</dbReference>
<dbReference type="PROSITE" id="PS00107">
    <property type="entry name" value="PROTEIN_KINASE_ATP"/>
    <property type="match status" value="1"/>
</dbReference>
<dbReference type="Gene3D" id="4.10.900.10">
    <property type="entry name" value="TCF3-CBD (Catenin binding domain)"/>
    <property type="match status" value="1"/>
</dbReference>
<evidence type="ECO:0000256" key="13">
    <source>
        <dbReference type="PROSITE-ProRule" id="PRU00043"/>
    </source>
</evidence>
<evidence type="ECO:0000256" key="18">
    <source>
        <dbReference type="SAM" id="Phobius"/>
    </source>
</evidence>
<dbReference type="PROSITE" id="PS50011">
    <property type="entry name" value="PROTEIN_KINASE_DOM"/>
    <property type="match status" value="1"/>
</dbReference>
<dbReference type="InterPro" id="IPR003527">
    <property type="entry name" value="MAP_kinase_CS"/>
</dbReference>
<comment type="function">
    <text evidence="17">Cadherins are calcium-dependent cell adhesion proteins.</text>
</comment>
<dbReference type="GO" id="GO:0016477">
    <property type="term" value="P:cell migration"/>
    <property type="evidence" value="ECO:0007669"/>
    <property type="project" value="TreeGrafter"/>
</dbReference>
<dbReference type="PROSITE" id="PS00232">
    <property type="entry name" value="CADHERIN_1"/>
    <property type="match status" value="1"/>
</dbReference>
<dbReference type="InterPro" id="IPR011009">
    <property type="entry name" value="Kinase-like_dom_sf"/>
</dbReference>
<dbReference type="CDD" id="cd11304">
    <property type="entry name" value="Cadherin_repeat"/>
    <property type="match status" value="4"/>
</dbReference>
<evidence type="ECO:0008006" key="24">
    <source>
        <dbReference type="Google" id="ProtNLM"/>
    </source>
</evidence>
<evidence type="ECO:0000256" key="5">
    <source>
        <dbReference type="ARBA" id="ARBA00022729"/>
    </source>
</evidence>
<dbReference type="InterPro" id="IPR015919">
    <property type="entry name" value="Cadherin-like_sf"/>
</dbReference>
<comment type="caution">
    <text evidence="22">The sequence shown here is derived from an EMBL/GenBank/DDBJ whole genome shotgun (WGS) entry which is preliminary data.</text>
</comment>
<dbReference type="SUPFAM" id="SSF49899">
    <property type="entry name" value="Concanavalin A-like lectins/glucanases"/>
    <property type="match status" value="1"/>
</dbReference>
<evidence type="ECO:0000313" key="23">
    <source>
        <dbReference type="Proteomes" id="UP000663860"/>
    </source>
</evidence>
<evidence type="ECO:0000256" key="12">
    <source>
        <dbReference type="ARBA" id="ARBA00023136"/>
    </source>
</evidence>
<dbReference type="GO" id="GO:0007156">
    <property type="term" value="P:homophilic cell adhesion via plasma membrane adhesion molecules"/>
    <property type="evidence" value="ECO:0007669"/>
    <property type="project" value="InterPro"/>
</dbReference>
<keyword evidence="2" id="KW-0723">Serine/threonine-protein kinase</keyword>
<evidence type="ECO:0000256" key="14">
    <source>
        <dbReference type="PROSITE-ProRule" id="PRU00122"/>
    </source>
</evidence>
<evidence type="ECO:0000259" key="20">
    <source>
        <dbReference type="PROSITE" id="PS50025"/>
    </source>
</evidence>
<dbReference type="Gene3D" id="1.10.510.10">
    <property type="entry name" value="Transferase(Phosphotransferase) domain 1"/>
    <property type="match status" value="1"/>
</dbReference>
<feature type="domain" description="Cadherin" evidence="21">
    <location>
        <begin position="687"/>
        <end position="782"/>
    </location>
</feature>
<evidence type="ECO:0000256" key="2">
    <source>
        <dbReference type="ARBA" id="ARBA00022527"/>
    </source>
</evidence>
<reference evidence="22" key="1">
    <citation type="submission" date="2021-02" db="EMBL/GenBank/DDBJ databases">
        <authorList>
            <person name="Nowell W R."/>
        </authorList>
    </citation>
    <scope>NUCLEOTIDE SEQUENCE</scope>
</reference>
<evidence type="ECO:0000256" key="10">
    <source>
        <dbReference type="ARBA" id="ARBA00022840"/>
    </source>
</evidence>
<keyword evidence="4 16" id="KW-0812">Transmembrane</keyword>
<feature type="domain" description="Cadherin" evidence="21">
    <location>
        <begin position="810"/>
        <end position="905"/>
    </location>
</feature>
<keyword evidence="11 18" id="KW-1133">Transmembrane helix</keyword>
<organism evidence="22 23">
    <name type="scientific">Adineta steineri</name>
    <dbReference type="NCBI Taxonomy" id="433720"/>
    <lineage>
        <taxon>Eukaryota</taxon>
        <taxon>Metazoa</taxon>
        <taxon>Spiralia</taxon>
        <taxon>Gnathifera</taxon>
        <taxon>Rotifera</taxon>
        <taxon>Eurotatoria</taxon>
        <taxon>Bdelloidea</taxon>
        <taxon>Adinetida</taxon>
        <taxon>Adinetidae</taxon>
        <taxon>Adineta</taxon>
    </lineage>
</organism>
<dbReference type="EMBL" id="CAJNOE010000056">
    <property type="protein sequence ID" value="CAF0828363.1"/>
    <property type="molecule type" value="Genomic_DNA"/>
</dbReference>
<feature type="domain" description="Cadherin" evidence="21">
    <location>
        <begin position="1024"/>
        <end position="1137"/>
    </location>
</feature>
<evidence type="ECO:0000256" key="3">
    <source>
        <dbReference type="ARBA" id="ARBA00022679"/>
    </source>
</evidence>
<keyword evidence="12 18" id="KW-0472">Membrane</keyword>
<dbReference type="PROSITE" id="PS01351">
    <property type="entry name" value="MAPK"/>
    <property type="match status" value="1"/>
</dbReference>
<dbReference type="CDD" id="cd00110">
    <property type="entry name" value="LamG"/>
    <property type="match status" value="1"/>
</dbReference>
<feature type="domain" description="Protein kinase" evidence="19">
    <location>
        <begin position="28"/>
        <end position="354"/>
    </location>
</feature>
<gene>
    <name evidence="22" type="ORF">IZO911_LOCUS8393</name>
</gene>
<evidence type="ECO:0000256" key="4">
    <source>
        <dbReference type="ARBA" id="ARBA00022692"/>
    </source>
</evidence>
<dbReference type="InterPro" id="IPR001791">
    <property type="entry name" value="Laminin_G"/>
</dbReference>
<feature type="disulfide bond" evidence="14">
    <location>
        <begin position="1857"/>
        <end position="1884"/>
    </location>
</feature>
<feature type="domain" description="Cadherin" evidence="21">
    <location>
        <begin position="437"/>
        <end position="540"/>
    </location>
</feature>
<evidence type="ECO:0000259" key="21">
    <source>
        <dbReference type="PROSITE" id="PS50268"/>
    </source>
</evidence>
<dbReference type="SUPFAM" id="SSF56112">
    <property type="entry name" value="Protein kinase-like (PK-like)"/>
    <property type="match status" value="1"/>
</dbReference>
<dbReference type="InterPro" id="IPR027397">
    <property type="entry name" value="Catenin-bd_sf"/>
</dbReference>
<dbReference type="InterPro" id="IPR013320">
    <property type="entry name" value="ConA-like_dom_sf"/>
</dbReference>
<evidence type="ECO:0000256" key="15">
    <source>
        <dbReference type="PROSITE-ProRule" id="PRU10141"/>
    </source>
</evidence>
<dbReference type="GO" id="GO:0016342">
    <property type="term" value="C:catenin complex"/>
    <property type="evidence" value="ECO:0007669"/>
    <property type="project" value="TreeGrafter"/>
</dbReference>
<keyword evidence="8" id="KW-0418">Kinase</keyword>
<dbReference type="Pfam" id="PF01049">
    <property type="entry name" value="CADH_Y-type_LIR"/>
    <property type="match status" value="1"/>
</dbReference>
<dbReference type="GO" id="GO:0004707">
    <property type="term" value="F:MAP kinase activity"/>
    <property type="evidence" value="ECO:0007669"/>
    <property type="project" value="InterPro"/>
</dbReference>
<dbReference type="Gene3D" id="2.60.120.200">
    <property type="match status" value="1"/>
</dbReference>
<feature type="transmembrane region" description="Helical" evidence="18">
    <location>
        <begin position="1903"/>
        <end position="1928"/>
    </location>
</feature>
<dbReference type="PRINTS" id="PR00205">
    <property type="entry name" value="CADHERIN"/>
</dbReference>
<dbReference type="InterPro" id="IPR002126">
    <property type="entry name" value="Cadherin-like_dom"/>
</dbReference>
<dbReference type="SMART" id="SM00112">
    <property type="entry name" value="CA"/>
    <property type="match status" value="6"/>
</dbReference>
<dbReference type="Proteomes" id="UP000663860">
    <property type="component" value="Unassembled WGS sequence"/>
</dbReference>